<proteinExistence type="inferred from homology"/>
<keyword evidence="9" id="KW-0012">Acyltransferase</keyword>
<comment type="similarity">
    <text evidence="2">Belongs to the acyltransferase 3 family.</text>
</comment>
<keyword evidence="10" id="KW-1185">Reference proteome</keyword>
<evidence type="ECO:0000256" key="1">
    <source>
        <dbReference type="ARBA" id="ARBA00004651"/>
    </source>
</evidence>
<dbReference type="InterPro" id="IPR002656">
    <property type="entry name" value="Acyl_transf_3_dom"/>
</dbReference>
<evidence type="ECO:0000256" key="6">
    <source>
        <dbReference type="ARBA" id="ARBA00023136"/>
    </source>
</evidence>
<evidence type="ECO:0000313" key="10">
    <source>
        <dbReference type="Proteomes" id="UP000198672"/>
    </source>
</evidence>
<keyword evidence="5 7" id="KW-1133">Transmembrane helix</keyword>
<dbReference type="AlphaFoldDB" id="A0A1H3J8G4"/>
<evidence type="ECO:0000256" key="7">
    <source>
        <dbReference type="SAM" id="Phobius"/>
    </source>
</evidence>
<dbReference type="PANTHER" id="PTHR40074">
    <property type="entry name" value="O-ACETYLTRANSFERASE WECH"/>
    <property type="match status" value="1"/>
</dbReference>
<feature type="transmembrane region" description="Helical" evidence="7">
    <location>
        <begin position="129"/>
        <end position="146"/>
    </location>
</feature>
<dbReference type="GO" id="GO:0005886">
    <property type="term" value="C:plasma membrane"/>
    <property type="evidence" value="ECO:0007669"/>
    <property type="project" value="UniProtKB-SubCell"/>
</dbReference>
<feature type="transmembrane region" description="Helical" evidence="7">
    <location>
        <begin position="158"/>
        <end position="177"/>
    </location>
</feature>
<dbReference type="Pfam" id="PF01757">
    <property type="entry name" value="Acyl_transf_3"/>
    <property type="match status" value="1"/>
</dbReference>
<dbReference type="OrthoDB" id="1072135at2"/>
<keyword evidence="6 7" id="KW-0472">Membrane</keyword>
<evidence type="ECO:0000313" key="9">
    <source>
        <dbReference type="EMBL" id="SDY35859.1"/>
    </source>
</evidence>
<feature type="domain" description="Acyltransferase 3" evidence="8">
    <location>
        <begin position="14"/>
        <end position="284"/>
    </location>
</feature>
<evidence type="ECO:0000256" key="5">
    <source>
        <dbReference type="ARBA" id="ARBA00022989"/>
    </source>
</evidence>
<reference evidence="10" key="1">
    <citation type="submission" date="2016-10" db="EMBL/GenBank/DDBJ databases">
        <authorList>
            <person name="Varghese N."/>
            <person name="Submissions S."/>
        </authorList>
    </citation>
    <scope>NUCLEOTIDE SEQUENCE [LARGE SCALE GENOMIC DNA]</scope>
    <source>
        <strain evidence="10">DSM 173</strain>
    </source>
</reference>
<dbReference type="GO" id="GO:0009246">
    <property type="term" value="P:enterobacterial common antigen biosynthetic process"/>
    <property type="evidence" value="ECO:0007669"/>
    <property type="project" value="TreeGrafter"/>
</dbReference>
<keyword evidence="9" id="KW-0808">Transferase</keyword>
<accession>A0A1H3J8G4</accession>
<feature type="transmembrane region" description="Helical" evidence="7">
    <location>
        <begin position="189"/>
        <end position="212"/>
    </location>
</feature>
<sequence>MCSVVFHDFRLFVIRKNEDLSNFLKKRLSKVVLPLIVWSAIYIFWKNFETNSPVTLISFFSILFSPAYYHLWFLYAIIGVYFFVPILRIFVIHADKKVNYYYYIFLWFFAVSIIPFMEKFTSIKSSFDFLSVSGFFGYCLLGFFLGKNDLFLQKVKKLLFIFIIFFGFTVFGTYILTARNENHIFDEYFYGYLSPNVVIMSVTAFLLIKILAQKQKAIFFENAKFLNVLSSFSSASFGIYFIHAIFLSLLSQGFFGFTLNGFIRSAWYSIPATAILTFFFSYLTVIAIKKVPILKKIVP</sequence>
<protein>
    <submittedName>
        <fullName evidence="9">Surface polysaccharide O-acyltransferase, integral membrane enzyme</fullName>
    </submittedName>
</protein>
<evidence type="ECO:0000256" key="2">
    <source>
        <dbReference type="ARBA" id="ARBA00007400"/>
    </source>
</evidence>
<keyword evidence="3" id="KW-1003">Cell membrane</keyword>
<dbReference type="GO" id="GO:0016413">
    <property type="term" value="F:O-acetyltransferase activity"/>
    <property type="evidence" value="ECO:0007669"/>
    <property type="project" value="TreeGrafter"/>
</dbReference>
<feature type="transmembrane region" description="Helical" evidence="7">
    <location>
        <begin position="31"/>
        <end position="48"/>
    </location>
</feature>
<name>A0A1H3J8G4_ALLWA</name>
<dbReference type="PANTHER" id="PTHR40074:SF2">
    <property type="entry name" value="O-ACETYLTRANSFERASE WECH"/>
    <property type="match status" value="1"/>
</dbReference>
<feature type="transmembrane region" description="Helical" evidence="7">
    <location>
        <begin position="100"/>
        <end position="117"/>
    </location>
</feature>
<feature type="transmembrane region" description="Helical" evidence="7">
    <location>
        <begin position="224"/>
        <end position="246"/>
    </location>
</feature>
<dbReference type="STRING" id="61595.SAMN05421644_15314"/>
<organism evidence="9 10">
    <name type="scientific">Allochromatium warmingii</name>
    <name type="common">Chromatium warmingii</name>
    <dbReference type="NCBI Taxonomy" id="61595"/>
    <lineage>
        <taxon>Bacteria</taxon>
        <taxon>Pseudomonadati</taxon>
        <taxon>Pseudomonadota</taxon>
        <taxon>Gammaproteobacteria</taxon>
        <taxon>Chromatiales</taxon>
        <taxon>Chromatiaceae</taxon>
        <taxon>Allochromatium</taxon>
    </lineage>
</organism>
<comment type="subcellular location">
    <subcellularLocation>
        <location evidence="1">Cell membrane</location>
        <topology evidence="1">Multi-pass membrane protein</topology>
    </subcellularLocation>
</comment>
<feature type="transmembrane region" description="Helical" evidence="7">
    <location>
        <begin position="68"/>
        <end position="91"/>
    </location>
</feature>
<evidence type="ECO:0000259" key="8">
    <source>
        <dbReference type="Pfam" id="PF01757"/>
    </source>
</evidence>
<gene>
    <name evidence="9" type="ORF">SAMN05421644_15314</name>
</gene>
<keyword evidence="4 7" id="KW-0812">Transmembrane</keyword>
<evidence type="ECO:0000256" key="3">
    <source>
        <dbReference type="ARBA" id="ARBA00022475"/>
    </source>
</evidence>
<evidence type="ECO:0000256" key="4">
    <source>
        <dbReference type="ARBA" id="ARBA00022692"/>
    </source>
</evidence>
<dbReference type="EMBL" id="FNOW01000053">
    <property type="protein sequence ID" value="SDY35859.1"/>
    <property type="molecule type" value="Genomic_DNA"/>
</dbReference>
<dbReference type="Proteomes" id="UP000198672">
    <property type="component" value="Unassembled WGS sequence"/>
</dbReference>
<feature type="transmembrane region" description="Helical" evidence="7">
    <location>
        <begin position="266"/>
        <end position="288"/>
    </location>
</feature>